<organism evidence="1 2">
    <name type="scientific">Vigna mungo</name>
    <name type="common">Black gram</name>
    <name type="synonym">Phaseolus mungo</name>
    <dbReference type="NCBI Taxonomy" id="3915"/>
    <lineage>
        <taxon>Eukaryota</taxon>
        <taxon>Viridiplantae</taxon>
        <taxon>Streptophyta</taxon>
        <taxon>Embryophyta</taxon>
        <taxon>Tracheophyta</taxon>
        <taxon>Spermatophyta</taxon>
        <taxon>Magnoliopsida</taxon>
        <taxon>eudicotyledons</taxon>
        <taxon>Gunneridae</taxon>
        <taxon>Pentapetalae</taxon>
        <taxon>rosids</taxon>
        <taxon>fabids</taxon>
        <taxon>Fabales</taxon>
        <taxon>Fabaceae</taxon>
        <taxon>Papilionoideae</taxon>
        <taxon>50 kb inversion clade</taxon>
        <taxon>NPAAA clade</taxon>
        <taxon>indigoferoid/millettioid clade</taxon>
        <taxon>Phaseoleae</taxon>
        <taxon>Vigna</taxon>
    </lineage>
</organism>
<sequence length="112" mass="13085">PILGPRERCVAVTLETHSLGILRPATAIVFLGLEKFVFWRANVDDVRGLGSWLNEERILLFPFHFEASFVLFEYFLLNEKGIKLWNEENHPLILGCWKGCARIYFFLCFYCV</sequence>
<accession>A0AAQ3PBN5</accession>
<evidence type="ECO:0000313" key="2">
    <source>
        <dbReference type="Proteomes" id="UP001374535"/>
    </source>
</evidence>
<name>A0AAQ3PBN5_VIGMU</name>
<dbReference type="AlphaFoldDB" id="A0AAQ3PBN5"/>
<reference evidence="1 2" key="1">
    <citation type="journal article" date="2023" name="Life. Sci Alliance">
        <title>Evolutionary insights into 3D genome organization and epigenetic landscape of Vigna mungo.</title>
        <authorList>
            <person name="Junaid A."/>
            <person name="Singh B."/>
            <person name="Bhatia S."/>
        </authorList>
    </citation>
    <scope>NUCLEOTIDE SEQUENCE [LARGE SCALE GENOMIC DNA]</scope>
    <source>
        <strain evidence="1">Urdbean</strain>
    </source>
</reference>
<gene>
    <name evidence="1" type="ORF">V8G54_002117</name>
</gene>
<proteinExistence type="predicted"/>
<dbReference type="EMBL" id="CP144700">
    <property type="protein sequence ID" value="WVZ23573.1"/>
    <property type="molecule type" value="Genomic_DNA"/>
</dbReference>
<dbReference type="Proteomes" id="UP001374535">
    <property type="component" value="Chromosome 1"/>
</dbReference>
<evidence type="ECO:0000313" key="1">
    <source>
        <dbReference type="EMBL" id="WVZ23573.1"/>
    </source>
</evidence>
<keyword evidence="2" id="KW-1185">Reference proteome</keyword>
<protein>
    <submittedName>
        <fullName evidence="1">Uncharacterized protein</fullName>
    </submittedName>
</protein>
<feature type="non-terminal residue" evidence="1">
    <location>
        <position position="1"/>
    </location>
</feature>